<dbReference type="EMBL" id="MBAD02000483">
    <property type="protein sequence ID" value="RLN67028.1"/>
    <property type="molecule type" value="Genomic_DNA"/>
</dbReference>
<protein>
    <submittedName>
        <fullName evidence="1">Uncharacterized protein</fullName>
    </submittedName>
</protein>
<organism evidence="1 3">
    <name type="scientific">Phytophthora kernoviae</name>
    <dbReference type="NCBI Taxonomy" id="325452"/>
    <lineage>
        <taxon>Eukaryota</taxon>
        <taxon>Sar</taxon>
        <taxon>Stramenopiles</taxon>
        <taxon>Oomycota</taxon>
        <taxon>Peronosporomycetes</taxon>
        <taxon>Peronosporales</taxon>
        <taxon>Peronosporaceae</taxon>
        <taxon>Phytophthora</taxon>
    </lineage>
</organism>
<dbReference type="Proteomes" id="UP000277300">
    <property type="component" value="Unassembled WGS sequence"/>
</dbReference>
<feature type="non-terminal residue" evidence="1">
    <location>
        <position position="1"/>
    </location>
</feature>
<dbReference type="AlphaFoldDB" id="A0A3F2RBY5"/>
<dbReference type="EMBL" id="MBDO02001257">
    <property type="protein sequence ID" value="RLN49839.1"/>
    <property type="molecule type" value="Genomic_DNA"/>
</dbReference>
<reference evidence="3 4" key="1">
    <citation type="submission" date="2018-07" db="EMBL/GenBank/DDBJ databases">
        <title>Genome sequencing of oomycete isolates from Chile give support for New Zealand origin for Phytophthora kernoviae and make available the first Nothophytophthora sp. genome.</title>
        <authorList>
            <person name="Studholme D.J."/>
            <person name="Sanfuentes E."/>
            <person name="Panda P."/>
            <person name="Hill R."/>
            <person name="Sambles C."/>
            <person name="Grant M."/>
            <person name="Williams N.M."/>
            <person name="Mcdougal R.L."/>
        </authorList>
    </citation>
    <scope>NUCLEOTIDE SEQUENCE [LARGE SCALE GENOMIC DNA]</scope>
    <source>
        <strain evidence="1">Chile6</strain>
        <strain evidence="2">Chile7</strain>
    </source>
</reference>
<evidence type="ECO:0000313" key="3">
    <source>
        <dbReference type="Proteomes" id="UP000277300"/>
    </source>
</evidence>
<name>A0A3F2RBY5_9STRA</name>
<gene>
    <name evidence="2" type="ORF">BBJ29_010115</name>
    <name evidence="1" type="ORF">BBP00_00010098</name>
</gene>
<evidence type="ECO:0000313" key="1">
    <source>
        <dbReference type="EMBL" id="RLN49839.1"/>
    </source>
</evidence>
<sequence>EYCETSSGECRGPNYDGECFNPAIGAYQDGCDPGFQCVDNKCDYVQDTTDGTTSSNANGSNAGCGECEVLGEFCDSAIGECRAPSYDGECYNAGLSAFQDGCEDGDECIDSVCQVITPAPETEAPGEDDTCYLLCSAGNYCEDGTDECRGPNFDGECFNPATGAFQDGCDPGFVCSTYNQCENE</sequence>
<accession>A0A3F2RBY5</accession>
<evidence type="ECO:0000313" key="4">
    <source>
        <dbReference type="Proteomes" id="UP000284657"/>
    </source>
</evidence>
<proteinExistence type="predicted"/>
<dbReference type="OrthoDB" id="118658at2759"/>
<comment type="caution">
    <text evidence="1">The sequence shown here is derived from an EMBL/GenBank/DDBJ whole genome shotgun (WGS) entry which is preliminary data.</text>
</comment>
<dbReference type="Proteomes" id="UP000284657">
    <property type="component" value="Unassembled WGS sequence"/>
</dbReference>
<evidence type="ECO:0000313" key="2">
    <source>
        <dbReference type="EMBL" id="RLN67028.1"/>
    </source>
</evidence>